<dbReference type="PATRIC" id="fig|1294142.3.peg.4768"/>
<dbReference type="RefSeq" id="WP_021804443.1">
    <property type="nucleotide sequence ID" value="NZ_KI273146.1"/>
</dbReference>
<sequence length="62" mass="6223">MGGTSLIPAEVMTLITGFAGDIVPTALAVVAVVVPVGLALWGVGFAIKKGIGFLQRKASKAL</sequence>
<feature type="transmembrane region" description="Helical" evidence="1">
    <location>
        <begin position="22"/>
        <end position="47"/>
    </location>
</feature>
<name>U2PP52_9CLOT</name>
<organism evidence="2 3">
    <name type="scientific">Clostridium intestinale URNW</name>
    <dbReference type="NCBI Taxonomy" id="1294142"/>
    <lineage>
        <taxon>Bacteria</taxon>
        <taxon>Bacillati</taxon>
        <taxon>Bacillota</taxon>
        <taxon>Clostridia</taxon>
        <taxon>Eubacteriales</taxon>
        <taxon>Clostridiaceae</taxon>
        <taxon>Clostridium</taxon>
    </lineage>
</organism>
<evidence type="ECO:0000313" key="3">
    <source>
        <dbReference type="Proteomes" id="UP000016721"/>
    </source>
</evidence>
<reference evidence="2 3" key="1">
    <citation type="journal article" date="2013" name="Genome Announc.">
        <title>Draft Genome Sequence of the Hydrogen- and Ethanol-Producing Bacterium Clostridium intestinale Strain URNW.</title>
        <authorList>
            <person name="Lal S."/>
            <person name="Ramachandran U."/>
            <person name="Zhang X."/>
            <person name="Sparling R."/>
            <person name="Levin D.B."/>
        </authorList>
    </citation>
    <scope>NUCLEOTIDE SEQUENCE [LARGE SCALE GENOMIC DNA]</scope>
    <source>
        <strain evidence="2 3">URNW</strain>
    </source>
</reference>
<evidence type="ECO:0000313" key="2">
    <source>
        <dbReference type="EMBL" id="ERK28215.1"/>
    </source>
</evidence>
<keyword evidence="1" id="KW-0812">Transmembrane</keyword>
<dbReference type="HOGENOM" id="CLU_2896106_0_0_9"/>
<keyword evidence="1" id="KW-1133">Transmembrane helix</keyword>
<gene>
    <name evidence="2" type="ORF">CINTURNW_4629</name>
</gene>
<evidence type="ECO:0000256" key="1">
    <source>
        <dbReference type="SAM" id="Phobius"/>
    </source>
</evidence>
<dbReference type="EMBL" id="APJA01000037">
    <property type="protein sequence ID" value="ERK28215.1"/>
    <property type="molecule type" value="Genomic_DNA"/>
</dbReference>
<comment type="caution">
    <text evidence="2">The sequence shown here is derived from an EMBL/GenBank/DDBJ whole genome shotgun (WGS) entry which is preliminary data.</text>
</comment>
<keyword evidence="1" id="KW-0472">Membrane</keyword>
<keyword evidence="3" id="KW-1185">Reference proteome</keyword>
<dbReference type="AlphaFoldDB" id="U2PP52"/>
<dbReference type="Proteomes" id="UP000016721">
    <property type="component" value="Unassembled WGS sequence"/>
</dbReference>
<protein>
    <submittedName>
        <fullName evidence="2">Uncharacterized protein</fullName>
    </submittedName>
</protein>
<accession>U2PP52</accession>
<proteinExistence type="predicted"/>